<reference evidence="1 2" key="1">
    <citation type="submission" date="2019-03" db="EMBL/GenBank/DDBJ databases">
        <title>Genomic Encyclopedia of Type Strains, Phase IV (KMG-IV): sequencing the most valuable type-strain genomes for metagenomic binning, comparative biology and taxonomic classification.</title>
        <authorList>
            <person name="Goeker M."/>
        </authorList>
    </citation>
    <scope>NUCLEOTIDE SEQUENCE [LARGE SCALE GENOMIC DNA]</scope>
    <source>
        <strain evidence="1 2">DSM 101483</strain>
    </source>
</reference>
<comment type="caution">
    <text evidence="1">The sequence shown here is derived from an EMBL/GenBank/DDBJ whole genome shotgun (WGS) entry which is preliminary data.</text>
</comment>
<dbReference type="Proteomes" id="UP000295506">
    <property type="component" value="Unassembled WGS sequence"/>
</dbReference>
<organism evidence="1 2">
    <name type="scientific">Pseudodesulfovibrio indicus</name>
    <dbReference type="NCBI Taxonomy" id="1716143"/>
    <lineage>
        <taxon>Bacteria</taxon>
        <taxon>Pseudomonadati</taxon>
        <taxon>Thermodesulfobacteriota</taxon>
        <taxon>Desulfovibrionia</taxon>
        <taxon>Desulfovibrionales</taxon>
        <taxon>Desulfovibrionaceae</taxon>
    </lineage>
</organism>
<evidence type="ECO:0000313" key="1">
    <source>
        <dbReference type="EMBL" id="TDT82038.1"/>
    </source>
</evidence>
<dbReference type="RefSeq" id="WP_078063863.1">
    <property type="nucleotide sequence ID" value="NZ_CP014206.1"/>
</dbReference>
<evidence type="ECO:0000313" key="2">
    <source>
        <dbReference type="Proteomes" id="UP000295506"/>
    </source>
</evidence>
<dbReference type="EMBL" id="SOBK01000017">
    <property type="protein sequence ID" value="TDT82038.1"/>
    <property type="molecule type" value="Genomic_DNA"/>
</dbReference>
<dbReference type="AlphaFoldDB" id="A0AA94PKH6"/>
<name>A0AA94PKH6_9BACT</name>
<protein>
    <submittedName>
        <fullName evidence="1">Uncharacterized protein DUF2806</fullName>
    </submittedName>
</protein>
<dbReference type="Pfam" id="PF10987">
    <property type="entry name" value="DUF2806"/>
    <property type="match status" value="1"/>
</dbReference>
<sequence length="332" mass="36876">MGEENIGLPVKISVEADLTKSCEQLAEATPKGCRKIAHLLWGKRDANVTRHKALTLAQTKMDVEKVLAGRLEYRDGELVQAGACSKTIGSEYWQRAIEQGVGNVAGNVRVAIQALADIPNDQVSDEDVAPDWFARWRREAEVVGDEDIQRLWGRLLAEEVKKPKSISYRTLDVLKNISISEANLFMKIAPFVIFGILPCNPANNEYPDNITTNDIIVLNNAGLIHQSTFGVRRSSGLKGVADGEDFTFVECGEVVFCEFLRSDEISISGLVLTDAGEQILKICDAKWFSVDSAGILWGHVQSYINPKKGFFRVYKMDRDRNIGEPVCEVDRS</sequence>
<gene>
    <name evidence="1" type="ORF">EDC59_11717</name>
</gene>
<proteinExistence type="predicted"/>
<dbReference type="InterPro" id="IPR021254">
    <property type="entry name" value="DUF2806"/>
</dbReference>
<accession>A0AA94PKH6</accession>